<dbReference type="EMBL" id="JRLV01000006">
    <property type="protein sequence ID" value="KGO82067.1"/>
    <property type="molecule type" value="Genomic_DNA"/>
</dbReference>
<dbReference type="AlphaFoldDB" id="A0A0A2LP52"/>
<dbReference type="eggNOG" id="COG0810">
    <property type="taxonomic scope" value="Bacteria"/>
</dbReference>
<keyword evidence="2" id="KW-1185">Reference proteome</keyword>
<evidence type="ECO:0000313" key="1">
    <source>
        <dbReference type="EMBL" id="KGO82067.1"/>
    </source>
</evidence>
<name>A0A0A2LP52_9FLAO</name>
<proteinExistence type="predicted"/>
<protein>
    <recommendedName>
        <fullName evidence="3">TonB C-terminal domain-containing protein</fullName>
    </recommendedName>
</protein>
<sequence>MLVVFLSFSCFSQEENEVLAISKPNPEQLIVNVQDALKYRIVSPKADNNQEVTTVKLVSDCLEQGIVVVEVHVDRSGKVIKAVPGVRGTTNNAACLLEKAKKAALETKFNGSNKAPEIQLGNISYDFRLTD</sequence>
<reference evidence="1 2" key="1">
    <citation type="submission" date="2013-09" db="EMBL/GenBank/DDBJ databases">
        <authorList>
            <person name="Zeng Z."/>
            <person name="Chen C."/>
        </authorList>
    </citation>
    <scope>NUCLEOTIDE SEQUENCE [LARGE SCALE GENOMIC DNA]</scope>
    <source>
        <strain evidence="1 2">F44-8</strain>
    </source>
</reference>
<gene>
    <name evidence="1" type="ORF">Q763_07355</name>
</gene>
<dbReference type="STRING" id="1406840.Q763_07355"/>
<accession>A0A0A2LP52</accession>
<dbReference type="Proteomes" id="UP000030129">
    <property type="component" value="Unassembled WGS sequence"/>
</dbReference>
<evidence type="ECO:0000313" key="2">
    <source>
        <dbReference type="Proteomes" id="UP000030129"/>
    </source>
</evidence>
<evidence type="ECO:0008006" key="3">
    <source>
        <dbReference type="Google" id="ProtNLM"/>
    </source>
</evidence>
<organism evidence="1 2">
    <name type="scientific">Flavobacterium beibuense F44-8</name>
    <dbReference type="NCBI Taxonomy" id="1406840"/>
    <lineage>
        <taxon>Bacteria</taxon>
        <taxon>Pseudomonadati</taxon>
        <taxon>Bacteroidota</taxon>
        <taxon>Flavobacteriia</taxon>
        <taxon>Flavobacteriales</taxon>
        <taxon>Flavobacteriaceae</taxon>
        <taxon>Flavobacterium</taxon>
    </lineage>
</organism>
<comment type="caution">
    <text evidence="1">The sequence shown here is derived from an EMBL/GenBank/DDBJ whole genome shotgun (WGS) entry which is preliminary data.</text>
</comment>